<dbReference type="Gene3D" id="3.40.630.10">
    <property type="entry name" value="Zn peptidases"/>
    <property type="match status" value="1"/>
</dbReference>
<dbReference type="InterPro" id="IPR011650">
    <property type="entry name" value="Peptidase_M20_dimer"/>
</dbReference>
<accession>A0A327JU91</accession>
<evidence type="ECO:0000256" key="8">
    <source>
        <dbReference type="PIRSR" id="PIRSR001235-2"/>
    </source>
</evidence>
<comment type="subunit">
    <text evidence="3">Homodimer.</text>
</comment>
<comment type="similarity">
    <text evidence="2">Belongs to the peptidase M20 family.</text>
</comment>
<keyword evidence="11" id="KW-1185">Reference proteome</keyword>
<keyword evidence="4 7" id="KW-0479">Metal-binding</keyword>
<dbReference type="PANTHER" id="PTHR32494">
    <property type="entry name" value="ALLANTOATE DEIMINASE-RELATED"/>
    <property type="match status" value="1"/>
</dbReference>
<feature type="binding site" evidence="8">
    <location>
        <position position="208"/>
    </location>
    <ligand>
        <name>allantoate</name>
        <dbReference type="ChEBI" id="CHEBI:17536"/>
    </ligand>
</feature>
<dbReference type="PIRSF" id="PIRSF001235">
    <property type="entry name" value="Amidase_carbamoylase"/>
    <property type="match status" value="1"/>
</dbReference>
<dbReference type="InterPro" id="IPR002933">
    <property type="entry name" value="Peptidase_M20"/>
</dbReference>
<organism evidence="10 11">
    <name type="scientific">Rhodoplanes elegans</name>
    <dbReference type="NCBI Taxonomy" id="29408"/>
    <lineage>
        <taxon>Bacteria</taxon>
        <taxon>Pseudomonadati</taxon>
        <taxon>Pseudomonadota</taxon>
        <taxon>Alphaproteobacteria</taxon>
        <taxon>Hyphomicrobiales</taxon>
        <taxon>Nitrobacteraceae</taxon>
        <taxon>Rhodoplanes</taxon>
    </lineage>
</organism>
<protein>
    <recommendedName>
        <fullName evidence="9">Peptidase M20 dimerisation domain-containing protein</fullName>
    </recommendedName>
</protein>
<evidence type="ECO:0000256" key="1">
    <source>
        <dbReference type="ARBA" id="ARBA00001936"/>
    </source>
</evidence>
<dbReference type="PANTHER" id="PTHR32494:SF19">
    <property type="entry name" value="ALLANTOATE DEIMINASE-RELATED"/>
    <property type="match status" value="1"/>
</dbReference>
<evidence type="ECO:0000259" key="9">
    <source>
        <dbReference type="Pfam" id="PF07687"/>
    </source>
</evidence>
<dbReference type="PROSITE" id="PS00758">
    <property type="entry name" value="ARGE_DAPE_CPG2_1"/>
    <property type="match status" value="1"/>
</dbReference>
<feature type="binding site" evidence="8">
    <location>
        <position position="282"/>
    </location>
    <ligand>
        <name>allantoate</name>
        <dbReference type="ChEBI" id="CHEBI:17536"/>
    </ligand>
</feature>
<feature type="binding site" evidence="7">
    <location>
        <position position="123"/>
    </location>
    <ligand>
        <name>Zn(2+)</name>
        <dbReference type="ChEBI" id="CHEBI:29105"/>
        <label>2</label>
    </ligand>
</feature>
<evidence type="ECO:0000313" key="10">
    <source>
        <dbReference type="EMBL" id="RAI29661.1"/>
    </source>
</evidence>
<comment type="caution">
    <text evidence="10">The sequence shown here is derived from an EMBL/GenBank/DDBJ whole genome shotgun (WGS) entry which is preliminary data.</text>
</comment>
<evidence type="ECO:0000256" key="7">
    <source>
        <dbReference type="PIRSR" id="PIRSR001235-1"/>
    </source>
</evidence>
<comment type="cofactor">
    <cofactor evidence="1">
        <name>Mn(2+)</name>
        <dbReference type="ChEBI" id="CHEBI:29035"/>
    </cofactor>
</comment>
<dbReference type="Proteomes" id="UP000248863">
    <property type="component" value="Unassembled WGS sequence"/>
</dbReference>
<proteinExistence type="inferred from homology"/>
<keyword evidence="5" id="KW-0378">Hydrolase</keyword>
<keyword evidence="6" id="KW-0464">Manganese</keyword>
<dbReference type="InterPro" id="IPR010158">
    <property type="entry name" value="Amidase_Cbmase"/>
</dbReference>
<gene>
    <name evidence="10" type="ORF">CH338_28445</name>
</gene>
<feature type="binding site" evidence="8">
    <location>
        <position position="269"/>
    </location>
    <ligand>
        <name>allantoate</name>
        <dbReference type="ChEBI" id="CHEBI:17536"/>
    </ligand>
</feature>
<dbReference type="OrthoDB" id="9808195at2"/>
<dbReference type="RefSeq" id="WP_111360445.1">
    <property type="nucleotide sequence ID" value="NZ_NHSK01000234.1"/>
</dbReference>
<feature type="binding site" evidence="7">
    <location>
        <position position="88"/>
    </location>
    <ligand>
        <name>Zn(2+)</name>
        <dbReference type="ChEBI" id="CHEBI:29105"/>
        <label>2</label>
    </ligand>
</feature>
<dbReference type="InterPro" id="IPR001261">
    <property type="entry name" value="ArgE/DapE_CS"/>
</dbReference>
<dbReference type="AlphaFoldDB" id="A0A327JU91"/>
<comment type="cofactor">
    <cofactor evidence="7">
        <name>Zn(2+)</name>
        <dbReference type="ChEBI" id="CHEBI:29105"/>
    </cofactor>
    <text evidence="7">Binds 2 Zn(2+) ions per subunit.</text>
</comment>
<sequence length="405" mass="42008">MIAIRGDRLLDDLRTLARFGGLSPGVDRIAFSETDLVARRWLVDKLAAAGLEAGLDRVGNVLGRDPAAAKAILIGSHTDTVPRGGWLDGAMGVIFGLEIARAFRESGTSGPVGIDVASFQDEEGTYLPFLGSRSFCGTLRDGEIAAARAEDGATLTAALAPLADAPAPFRLDPARHVAFLEAHIEQGPRLEASGKKIGVVTGITGIRRFRVTATGAANHAGTTPMAMRRDAGAALVRIAAWIGEAFPGFAAAETVWNIGAMAFRPGAANVVPGEAEMAVEIRDLDVALLDRMEQALAERVAAENRGGVAVAMVRPTVVAPTPMDPSIVAALSAAAEAQGHAPVLLPSGAGHDAMELGRVLPAGMLFVPSIGGISHHVSENTADADIVLGCQVLADAIFRIMQKMS</sequence>
<evidence type="ECO:0000256" key="5">
    <source>
        <dbReference type="ARBA" id="ARBA00022801"/>
    </source>
</evidence>
<feature type="binding site" evidence="7">
    <location>
        <position position="375"/>
    </location>
    <ligand>
        <name>Zn(2+)</name>
        <dbReference type="ChEBI" id="CHEBI:29105"/>
        <label>2</label>
    </ligand>
</feature>
<evidence type="ECO:0000313" key="11">
    <source>
        <dbReference type="Proteomes" id="UP000248863"/>
    </source>
</evidence>
<dbReference type="EMBL" id="NPEU01000672">
    <property type="protein sequence ID" value="RAI29661.1"/>
    <property type="molecule type" value="Genomic_DNA"/>
</dbReference>
<dbReference type="GO" id="GO:0046872">
    <property type="term" value="F:metal ion binding"/>
    <property type="evidence" value="ECO:0007669"/>
    <property type="project" value="UniProtKB-KW"/>
</dbReference>
<evidence type="ECO:0000256" key="2">
    <source>
        <dbReference type="ARBA" id="ARBA00006153"/>
    </source>
</evidence>
<dbReference type="SUPFAM" id="SSF53187">
    <property type="entry name" value="Zn-dependent exopeptidases"/>
    <property type="match status" value="1"/>
</dbReference>
<dbReference type="InterPro" id="IPR036264">
    <property type="entry name" value="Bact_exopeptidase_dim_dom"/>
</dbReference>
<dbReference type="SUPFAM" id="SSF55031">
    <property type="entry name" value="Bacterial exopeptidase dimerisation domain"/>
    <property type="match status" value="1"/>
</dbReference>
<dbReference type="GO" id="GO:0016813">
    <property type="term" value="F:hydrolase activity, acting on carbon-nitrogen (but not peptide) bonds, in linear amidines"/>
    <property type="evidence" value="ECO:0007669"/>
    <property type="project" value="InterPro"/>
</dbReference>
<evidence type="ECO:0000256" key="6">
    <source>
        <dbReference type="ARBA" id="ARBA00023211"/>
    </source>
</evidence>
<dbReference type="NCBIfam" id="TIGR01879">
    <property type="entry name" value="hydantase"/>
    <property type="match status" value="1"/>
</dbReference>
<feature type="domain" description="Peptidase M20 dimerisation" evidence="9">
    <location>
        <begin position="202"/>
        <end position="305"/>
    </location>
</feature>
<feature type="binding site" evidence="7">
    <location>
        <position position="77"/>
    </location>
    <ligand>
        <name>Zn(2+)</name>
        <dbReference type="ChEBI" id="CHEBI:29105"/>
        <label>1</label>
    </ligand>
</feature>
<evidence type="ECO:0000256" key="3">
    <source>
        <dbReference type="ARBA" id="ARBA00011738"/>
    </source>
</evidence>
<dbReference type="Gene3D" id="3.30.70.360">
    <property type="match status" value="1"/>
</dbReference>
<dbReference type="Pfam" id="PF01546">
    <property type="entry name" value="Peptidase_M20"/>
    <property type="match status" value="1"/>
</dbReference>
<name>A0A327JU91_9BRAD</name>
<dbReference type="Pfam" id="PF07687">
    <property type="entry name" value="M20_dimer"/>
    <property type="match status" value="1"/>
</dbReference>
<evidence type="ECO:0000256" key="4">
    <source>
        <dbReference type="ARBA" id="ARBA00022723"/>
    </source>
</evidence>
<feature type="binding site" evidence="7">
    <location>
        <position position="88"/>
    </location>
    <ligand>
        <name>Zn(2+)</name>
        <dbReference type="ChEBI" id="CHEBI:29105"/>
        <label>1</label>
    </ligand>
</feature>
<reference evidence="10 11" key="1">
    <citation type="submission" date="2017-07" db="EMBL/GenBank/DDBJ databases">
        <title>Draft Genome Sequences of Select Purple Nonsulfur Bacteria.</title>
        <authorList>
            <person name="Lasarre B."/>
            <person name="Mckinlay J.B."/>
        </authorList>
    </citation>
    <scope>NUCLEOTIDE SEQUENCE [LARGE SCALE GENOMIC DNA]</scope>
    <source>
        <strain evidence="10 11">DSM 11907</strain>
    </source>
</reference>
<feature type="binding site" evidence="7">
    <location>
        <position position="183"/>
    </location>
    <ligand>
        <name>Zn(2+)</name>
        <dbReference type="ChEBI" id="CHEBI:29105"/>
        <label>1</label>
    </ligand>
</feature>
<keyword evidence="7" id="KW-0862">Zinc</keyword>